<evidence type="ECO:0000313" key="2">
    <source>
        <dbReference type="Proteomes" id="UP000696573"/>
    </source>
</evidence>
<proteinExistence type="predicted"/>
<accession>A0A9N9YGV9</accession>
<comment type="caution">
    <text evidence="1">The sequence shown here is derived from an EMBL/GenBank/DDBJ whole genome shotgun (WGS) entry which is preliminary data.</text>
</comment>
<organism evidence="1 2">
    <name type="scientific">Clonostachys rhizophaga</name>
    <dbReference type="NCBI Taxonomy" id="160324"/>
    <lineage>
        <taxon>Eukaryota</taxon>
        <taxon>Fungi</taxon>
        <taxon>Dikarya</taxon>
        <taxon>Ascomycota</taxon>
        <taxon>Pezizomycotina</taxon>
        <taxon>Sordariomycetes</taxon>
        <taxon>Hypocreomycetidae</taxon>
        <taxon>Hypocreales</taxon>
        <taxon>Bionectriaceae</taxon>
        <taxon>Clonostachys</taxon>
    </lineage>
</organism>
<dbReference type="Proteomes" id="UP000696573">
    <property type="component" value="Unassembled WGS sequence"/>
</dbReference>
<sequence>MAIALNSLPLEILDQICRSLPRHRDVSNFRLVCHRLADVGLPALLPRLTVQLFPESLDRLCDVASDPVLKHHVFIIVFVMDIFEPEGSTFDEWQDKLAEMAEYHPSVDLEMLEDEEEMRSSWEGLRLLLSRQEEAFRTLESPRVQDALQQFRNLNYLEVRYSKPRDGTPRDETYMNIFKNHPYIHKERQPFYPSSTESMYTGCPGIKPLRSLLRGIGKPGLRTLRVAALDAQFFNGNVTAEAAEFDSLLDRLRDLNTLQLTVTHDPDTMESAESGLSTDRFRTFLSSAPHLEDIDVQFGDTDLINFYPKLANVLPGEFSWPNLRRLRLSVVEIIPPTFLDFLRRQRSLETLELDHCQLPEGSTHSWSDLFAPLAVDFALKKLVLSGTFGVERPTGWDYIDMRDAVNDMELQVCEALDMVVCSREFDAFLHNYVAMQDVDVGVVKQGIIRSLMDNPPARAAEITMRIPTDYAHYFKSFALVTDSSNWGRGGMWVSGYERSLRPVIEGPEAPRF</sequence>
<reference evidence="1" key="1">
    <citation type="submission" date="2021-10" db="EMBL/GenBank/DDBJ databases">
        <authorList>
            <person name="Piombo E."/>
        </authorList>
    </citation>
    <scope>NUCLEOTIDE SEQUENCE</scope>
</reference>
<gene>
    <name evidence="1" type="ORF">CRHIZ90672A_00007666</name>
</gene>
<dbReference type="Gene3D" id="3.80.10.10">
    <property type="entry name" value="Ribonuclease Inhibitor"/>
    <property type="match status" value="1"/>
</dbReference>
<keyword evidence="2" id="KW-1185">Reference proteome</keyword>
<dbReference type="InterPro" id="IPR032675">
    <property type="entry name" value="LRR_dom_sf"/>
</dbReference>
<name>A0A9N9YGV9_9HYPO</name>
<evidence type="ECO:0008006" key="3">
    <source>
        <dbReference type="Google" id="ProtNLM"/>
    </source>
</evidence>
<dbReference type="OrthoDB" id="5422579at2759"/>
<dbReference type="EMBL" id="CABFNQ020000690">
    <property type="protein sequence ID" value="CAH0023213.1"/>
    <property type="molecule type" value="Genomic_DNA"/>
</dbReference>
<dbReference type="AlphaFoldDB" id="A0A9N9YGV9"/>
<evidence type="ECO:0000313" key="1">
    <source>
        <dbReference type="EMBL" id="CAH0023213.1"/>
    </source>
</evidence>
<protein>
    <recommendedName>
        <fullName evidence="3">F-box domain-containing protein</fullName>
    </recommendedName>
</protein>
<dbReference type="SUPFAM" id="SSF52047">
    <property type="entry name" value="RNI-like"/>
    <property type="match status" value="1"/>
</dbReference>